<accession>A0AAD9RYC5</accession>
<name>A0AAD9RYC5_9HYME</name>
<dbReference type="PROSITE" id="PS01360">
    <property type="entry name" value="ZF_MYND_1"/>
    <property type="match status" value="1"/>
</dbReference>
<reference evidence="6" key="2">
    <citation type="journal article" date="2023" name="Commun. Biol.">
        <title>Intrasexual cuticular hydrocarbon dimorphism in a wasp sheds light on hydrocarbon biosynthesis genes in Hymenoptera.</title>
        <authorList>
            <person name="Moris V.C."/>
            <person name="Podsiadlowski L."/>
            <person name="Martin S."/>
            <person name="Oeyen J.P."/>
            <person name="Donath A."/>
            <person name="Petersen M."/>
            <person name="Wilbrandt J."/>
            <person name="Misof B."/>
            <person name="Liedtke D."/>
            <person name="Thamm M."/>
            <person name="Scheiner R."/>
            <person name="Schmitt T."/>
            <person name="Niehuis O."/>
        </authorList>
    </citation>
    <scope>NUCLEOTIDE SEQUENCE</scope>
    <source>
        <strain evidence="6">GBR_01_08_01A</strain>
    </source>
</reference>
<feature type="region of interest" description="Disordered" evidence="4">
    <location>
        <begin position="32"/>
        <end position="58"/>
    </location>
</feature>
<evidence type="ECO:0000256" key="4">
    <source>
        <dbReference type="SAM" id="MobiDB-lite"/>
    </source>
</evidence>
<evidence type="ECO:0000313" key="6">
    <source>
        <dbReference type="EMBL" id="KAK2587451.1"/>
    </source>
</evidence>
<proteinExistence type="predicted"/>
<organism evidence="6 7">
    <name type="scientific">Odynerus spinipes</name>
    <dbReference type="NCBI Taxonomy" id="1348599"/>
    <lineage>
        <taxon>Eukaryota</taxon>
        <taxon>Metazoa</taxon>
        <taxon>Ecdysozoa</taxon>
        <taxon>Arthropoda</taxon>
        <taxon>Hexapoda</taxon>
        <taxon>Insecta</taxon>
        <taxon>Pterygota</taxon>
        <taxon>Neoptera</taxon>
        <taxon>Endopterygota</taxon>
        <taxon>Hymenoptera</taxon>
        <taxon>Apocrita</taxon>
        <taxon>Aculeata</taxon>
        <taxon>Vespoidea</taxon>
        <taxon>Vespidae</taxon>
        <taxon>Eumeninae</taxon>
        <taxon>Odynerus</taxon>
    </lineage>
</organism>
<dbReference type="Pfam" id="PF01753">
    <property type="entry name" value="zf-MYND"/>
    <property type="match status" value="1"/>
</dbReference>
<dbReference type="EMBL" id="JAIFRP010000007">
    <property type="protein sequence ID" value="KAK2587451.1"/>
    <property type="molecule type" value="Genomic_DNA"/>
</dbReference>
<dbReference type="Pfam" id="PF20179">
    <property type="entry name" value="MSS51_C"/>
    <property type="match status" value="1"/>
</dbReference>
<gene>
    <name evidence="6" type="ORF">KPH14_003159</name>
</gene>
<dbReference type="AlphaFoldDB" id="A0AAD9RYC5"/>
<reference evidence="6" key="1">
    <citation type="submission" date="2021-08" db="EMBL/GenBank/DDBJ databases">
        <authorList>
            <person name="Misof B."/>
            <person name="Oliver O."/>
            <person name="Podsiadlowski L."/>
            <person name="Donath A."/>
            <person name="Peters R."/>
            <person name="Mayer C."/>
            <person name="Rust J."/>
            <person name="Gunkel S."/>
            <person name="Lesny P."/>
            <person name="Martin S."/>
            <person name="Oeyen J.P."/>
            <person name="Petersen M."/>
            <person name="Panagiotis P."/>
            <person name="Wilbrandt J."/>
            <person name="Tanja T."/>
        </authorList>
    </citation>
    <scope>NUCLEOTIDE SEQUENCE</scope>
    <source>
        <strain evidence="6">GBR_01_08_01A</strain>
        <tissue evidence="6">Thorax + abdomen</tissue>
    </source>
</reference>
<feature type="compositionally biased region" description="Basic residues" evidence="4">
    <location>
        <begin position="34"/>
        <end position="51"/>
    </location>
</feature>
<feature type="region of interest" description="Disordered" evidence="4">
    <location>
        <begin position="92"/>
        <end position="113"/>
    </location>
</feature>
<evidence type="ECO:0000313" key="7">
    <source>
        <dbReference type="Proteomes" id="UP001258017"/>
    </source>
</evidence>
<keyword evidence="1" id="KW-0479">Metal-binding</keyword>
<dbReference type="Proteomes" id="UP001258017">
    <property type="component" value="Unassembled WGS sequence"/>
</dbReference>
<evidence type="ECO:0000259" key="5">
    <source>
        <dbReference type="PROSITE" id="PS01360"/>
    </source>
</evidence>
<sequence>MGKLPVDGLFSEQYLRKLVAVQTTGHSLLSGVTRKVRRQASKMGRKKKASKKGNASAQGKTINSFIEEKIVDGIDGIGLTGTEKVEEKIEKKSERMDKKSEKLVTNGTEKKSNDSIQPVNIYSRLGYPLIRSPSNEQCEESDEEDTVVLNFWPRFVFASSLCLVCMEMSRIVCEFCGMVSYCSIKHKREGLTKHRDLCRILTKICRTEGALAAAKEFSAEHYRIYRLELIRIIECGMDRSLTLWEREIVLYPPVCRTCRDSSSDLKCCPTCTMDYYCAEHVDDHKKWCQDFQIFRKILFMQHRFGRVDPYVPNVLEKMTSTLPEDLDLLMARLYAGSSYYCRMDCHTYSTLSQLATVPLTTLYSVQTSSPAWRSIEAYTIHVIGAEFHFECIDLHVWEKLFLHFMPELKTLSLVFVGPELQLPAIPVKLLTKVKTCFDCKRSGRSINVSFQPGKCYHEFARSAEFTKPDMLCLFNPGLYRRTGFDGKDTWPASIRLMCDLRVPIVVTSYTAHEIPWEMARIKSIAAVDEILKPRKNPFASVKPDRNFVSDDAAPLIYKNYYIAIVRGK</sequence>
<evidence type="ECO:0000256" key="2">
    <source>
        <dbReference type="ARBA" id="ARBA00022771"/>
    </source>
</evidence>
<dbReference type="PANTHER" id="PTHR28069">
    <property type="entry name" value="GH20023P"/>
    <property type="match status" value="1"/>
</dbReference>
<keyword evidence="2" id="KW-0863">Zinc-finger</keyword>
<feature type="domain" description="MYND-type" evidence="5">
    <location>
        <begin position="162"/>
        <end position="198"/>
    </location>
</feature>
<evidence type="ECO:0000256" key="1">
    <source>
        <dbReference type="ARBA" id="ARBA00022723"/>
    </source>
</evidence>
<evidence type="ECO:0000256" key="3">
    <source>
        <dbReference type="ARBA" id="ARBA00022833"/>
    </source>
</evidence>
<dbReference type="InterPro" id="IPR002893">
    <property type="entry name" value="Znf_MYND"/>
</dbReference>
<keyword evidence="3" id="KW-0862">Zinc</keyword>
<protein>
    <recommendedName>
        <fullName evidence="5">MYND-type domain-containing protein</fullName>
    </recommendedName>
</protein>
<dbReference type="GO" id="GO:0008270">
    <property type="term" value="F:zinc ion binding"/>
    <property type="evidence" value="ECO:0007669"/>
    <property type="project" value="UniProtKB-KW"/>
</dbReference>
<dbReference type="SUPFAM" id="SSF144232">
    <property type="entry name" value="HIT/MYND zinc finger-like"/>
    <property type="match status" value="1"/>
</dbReference>
<comment type="caution">
    <text evidence="6">The sequence shown here is derived from an EMBL/GenBank/DDBJ whole genome shotgun (WGS) entry which is preliminary data.</text>
</comment>
<dbReference type="PANTHER" id="PTHR28069:SF2">
    <property type="entry name" value="GH20023P"/>
    <property type="match status" value="1"/>
</dbReference>
<keyword evidence="7" id="KW-1185">Reference proteome</keyword>
<dbReference type="InterPro" id="IPR046824">
    <property type="entry name" value="Mss51-like_C"/>
</dbReference>